<dbReference type="Proteomes" id="UP000054845">
    <property type="component" value="Unassembled WGS sequence"/>
</dbReference>
<comment type="subunit">
    <text evidence="8">Component of the Mediator complex.</text>
</comment>
<comment type="subcellular location">
    <subcellularLocation>
        <location evidence="1 8">Nucleus</location>
    </subcellularLocation>
</comment>
<gene>
    <name evidence="8" type="primary">MED4</name>
</gene>
<evidence type="ECO:0000256" key="1">
    <source>
        <dbReference type="ARBA" id="ARBA00004123"/>
    </source>
</evidence>
<protein>
    <recommendedName>
        <fullName evidence="3 8">Mediator of RNA polymerase II transcription subunit 4</fullName>
    </recommendedName>
    <alternativeName>
        <fullName evidence="7 8">Mediator complex subunit 4</fullName>
    </alternativeName>
</protein>
<dbReference type="InterPro" id="IPR019258">
    <property type="entry name" value="Mediator_Med4"/>
</dbReference>
<evidence type="ECO:0000256" key="7">
    <source>
        <dbReference type="ARBA" id="ARBA00031257"/>
    </source>
</evidence>
<dbReference type="AlphaFoldDB" id="A0A0P1BFU6"/>
<organism evidence="10 11">
    <name type="scientific">Ceraceosorus bombacis</name>
    <dbReference type="NCBI Taxonomy" id="401625"/>
    <lineage>
        <taxon>Eukaryota</taxon>
        <taxon>Fungi</taxon>
        <taxon>Dikarya</taxon>
        <taxon>Basidiomycota</taxon>
        <taxon>Ustilaginomycotina</taxon>
        <taxon>Exobasidiomycetes</taxon>
        <taxon>Ceraceosorales</taxon>
        <taxon>Ceraceosoraceae</taxon>
        <taxon>Ceraceosorus</taxon>
    </lineage>
</organism>
<dbReference type="OrthoDB" id="10329934at2759"/>
<feature type="compositionally biased region" description="Basic and acidic residues" evidence="9">
    <location>
        <begin position="193"/>
        <end position="205"/>
    </location>
</feature>
<feature type="compositionally biased region" description="Polar residues" evidence="9">
    <location>
        <begin position="175"/>
        <end position="185"/>
    </location>
</feature>
<keyword evidence="4 8" id="KW-0805">Transcription regulation</keyword>
<keyword evidence="5 8" id="KW-0804">Transcription</keyword>
<keyword evidence="11" id="KW-1185">Reference proteome</keyword>
<feature type="compositionally biased region" description="Basic and acidic residues" evidence="9">
    <location>
        <begin position="269"/>
        <end position="295"/>
    </location>
</feature>
<dbReference type="Pfam" id="PF10018">
    <property type="entry name" value="Med4"/>
    <property type="match status" value="1"/>
</dbReference>
<evidence type="ECO:0000313" key="11">
    <source>
        <dbReference type="Proteomes" id="UP000054845"/>
    </source>
</evidence>
<name>A0A0P1BFU6_9BASI</name>
<dbReference type="EMBL" id="CCYA01000248">
    <property type="protein sequence ID" value="CEH14808.1"/>
    <property type="molecule type" value="Genomic_DNA"/>
</dbReference>
<proteinExistence type="inferred from homology"/>
<comment type="function">
    <text evidence="8">Component of the Mediator complex, a coactivator involved in the regulated transcription of nearly all RNA polymerase II-dependent genes. Mediator functions as a bridge to convey information from gene-specific regulatory proteins to the basal RNA polymerase II transcription machinery. Mediator is recruited to promoters by direct interactions with regulatory proteins and serves as a scaffold for the assembly of a functional preinitiation complex with RNA polymerase II and the general transcription factors.</text>
</comment>
<evidence type="ECO:0000256" key="5">
    <source>
        <dbReference type="ARBA" id="ARBA00023163"/>
    </source>
</evidence>
<evidence type="ECO:0000256" key="4">
    <source>
        <dbReference type="ARBA" id="ARBA00023015"/>
    </source>
</evidence>
<feature type="compositionally biased region" description="Polar residues" evidence="9">
    <location>
        <begin position="238"/>
        <end position="260"/>
    </location>
</feature>
<keyword evidence="6 8" id="KW-0539">Nucleus</keyword>
<evidence type="ECO:0000256" key="9">
    <source>
        <dbReference type="SAM" id="MobiDB-lite"/>
    </source>
</evidence>
<evidence type="ECO:0000256" key="8">
    <source>
        <dbReference type="RuleBase" id="RU364141"/>
    </source>
</evidence>
<comment type="similarity">
    <text evidence="2 8">Belongs to the Mediator complex subunit 4 family.</text>
</comment>
<dbReference type="GO" id="GO:0003712">
    <property type="term" value="F:transcription coregulator activity"/>
    <property type="evidence" value="ECO:0007669"/>
    <property type="project" value="InterPro"/>
</dbReference>
<evidence type="ECO:0000256" key="6">
    <source>
        <dbReference type="ARBA" id="ARBA00023242"/>
    </source>
</evidence>
<keyword evidence="8" id="KW-0010">Activator</keyword>
<evidence type="ECO:0000256" key="3">
    <source>
        <dbReference type="ARBA" id="ARBA00020629"/>
    </source>
</evidence>
<dbReference type="GO" id="GO:0006357">
    <property type="term" value="P:regulation of transcription by RNA polymerase II"/>
    <property type="evidence" value="ECO:0007669"/>
    <property type="project" value="InterPro"/>
</dbReference>
<reference evidence="10 11" key="1">
    <citation type="submission" date="2014-09" db="EMBL/GenBank/DDBJ databases">
        <authorList>
            <person name="Magalhaes I.L.F."/>
            <person name="Oliveira U."/>
            <person name="Santos F.R."/>
            <person name="Vidigal T.H.D.A."/>
            <person name="Brescovit A.D."/>
            <person name="Santos A.J."/>
        </authorList>
    </citation>
    <scope>NUCLEOTIDE SEQUENCE [LARGE SCALE GENOMIC DNA]</scope>
</reference>
<sequence length="327" mass="36105">MASHQLDLDQIALKRVLLDLLDHHAELSHALLTSSTAVIDTPESIRHLLSSVSTSDHAEAEKAAARAGPSTEKDTRAQDTLAQLQQADLALRSLLPFISLHRAAHDSLAQQTDRVHLLSSRFSKAFEDVSDLNTELGDLVRNAKAQVQGSTRAMKRPLNVEHLLNLASVVGYQTSKPWGSVGSSTGRKKAKVNKAEANADDRMAEGRAPGVNGEEAPTVAHTNQEPRTLSRSPTPTPQHASQLEQHLPYPSQNILRSGSLGSDPPSWNDFRRQRRWEMREVGQEAERTAPEEHAQDANGQQEEEVWKWTATQRERGRADEDAFSLDL</sequence>
<dbReference type="GO" id="GO:0016592">
    <property type="term" value="C:mediator complex"/>
    <property type="evidence" value="ECO:0007669"/>
    <property type="project" value="InterPro"/>
</dbReference>
<evidence type="ECO:0000313" key="10">
    <source>
        <dbReference type="EMBL" id="CEH14808.1"/>
    </source>
</evidence>
<feature type="region of interest" description="Disordered" evidence="9">
    <location>
        <begin position="175"/>
        <end position="327"/>
    </location>
</feature>
<accession>A0A0P1BFU6</accession>
<evidence type="ECO:0000256" key="2">
    <source>
        <dbReference type="ARBA" id="ARBA00009626"/>
    </source>
</evidence>